<protein>
    <recommendedName>
        <fullName evidence="5">PepSY domain-containing protein</fullName>
    </recommendedName>
</protein>
<keyword evidence="2" id="KW-0732">Signal</keyword>
<accession>A0ABN6XLJ7</accession>
<proteinExistence type="predicted"/>
<reference evidence="4" key="1">
    <citation type="journal article" date="2019" name="Int. J. Syst. Evol. Microbiol.">
        <title>The Global Catalogue of Microorganisms (GCM) 10K type strain sequencing project: providing services to taxonomists for standard genome sequencing and annotation.</title>
        <authorList>
            <consortium name="The Broad Institute Genomics Platform"/>
            <consortium name="The Broad Institute Genome Sequencing Center for Infectious Disease"/>
            <person name="Wu L."/>
            <person name="Ma J."/>
        </authorList>
    </citation>
    <scope>NUCLEOTIDE SEQUENCE [LARGE SCALE GENOMIC DNA]</scope>
    <source>
        <strain evidence="4">NBRC 108725</strain>
    </source>
</reference>
<dbReference type="Proteomes" id="UP001321498">
    <property type="component" value="Chromosome"/>
</dbReference>
<evidence type="ECO:0008006" key="5">
    <source>
        <dbReference type="Google" id="ProtNLM"/>
    </source>
</evidence>
<feature type="region of interest" description="Disordered" evidence="1">
    <location>
        <begin position="119"/>
        <end position="149"/>
    </location>
</feature>
<evidence type="ECO:0000256" key="1">
    <source>
        <dbReference type="SAM" id="MobiDB-lite"/>
    </source>
</evidence>
<evidence type="ECO:0000313" key="3">
    <source>
        <dbReference type="EMBL" id="BDZ45794.1"/>
    </source>
</evidence>
<name>A0ABN6XLJ7_9MICO</name>
<evidence type="ECO:0000313" key="4">
    <source>
        <dbReference type="Proteomes" id="UP001321498"/>
    </source>
</evidence>
<evidence type="ECO:0000256" key="2">
    <source>
        <dbReference type="SAM" id="SignalP"/>
    </source>
</evidence>
<feature type="compositionally biased region" description="Gly residues" evidence="1">
    <location>
        <begin position="124"/>
        <end position="133"/>
    </location>
</feature>
<dbReference type="EMBL" id="AP027731">
    <property type="protein sequence ID" value="BDZ45794.1"/>
    <property type="molecule type" value="Genomic_DNA"/>
</dbReference>
<feature type="region of interest" description="Disordered" evidence="1">
    <location>
        <begin position="33"/>
        <end position="68"/>
    </location>
</feature>
<dbReference type="Gene3D" id="3.30.505.20">
    <property type="match status" value="1"/>
</dbReference>
<feature type="signal peptide" evidence="2">
    <location>
        <begin position="1"/>
        <end position="32"/>
    </location>
</feature>
<dbReference type="RefSeq" id="WP_286279013.1">
    <property type="nucleotide sequence ID" value="NZ_AP027731.1"/>
</dbReference>
<sequence>MNVRKTMTIGGLLLAGGLTVGAITAAALPAVAETGTPTPSASSAPAERDPSQGGHQANGKTEELLTGDTAEKVRAAVVAAYPDATVQRLETDAEGAAYEAHIVQADGTEATVKLDESFAVTGLEEGGPGGGRPGHPDDDPATGTGTSGS</sequence>
<gene>
    <name evidence="3" type="ORF">GCM10025866_17030</name>
</gene>
<feature type="chain" id="PRO_5045901285" description="PepSY domain-containing protein" evidence="2">
    <location>
        <begin position="33"/>
        <end position="149"/>
    </location>
</feature>
<organism evidence="3 4">
    <name type="scientific">Naasia aerilata</name>
    <dbReference type="NCBI Taxonomy" id="1162966"/>
    <lineage>
        <taxon>Bacteria</taxon>
        <taxon>Bacillati</taxon>
        <taxon>Actinomycetota</taxon>
        <taxon>Actinomycetes</taxon>
        <taxon>Micrococcales</taxon>
        <taxon>Microbacteriaceae</taxon>
        <taxon>Naasia</taxon>
    </lineage>
</organism>
<keyword evidence="4" id="KW-1185">Reference proteome</keyword>